<name>A0AAN4YF15_ASPOZ</name>
<dbReference type="AlphaFoldDB" id="A0AAN4YF15"/>
<dbReference type="Proteomes" id="UP001165205">
    <property type="component" value="Unassembled WGS sequence"/>
</dbReference>
<organism evidence="1 2">
    <name type="scientific">Aspergillus oryzae</name>
    <name type="common">Yellow koji mold</name>
    <dbReference type="NCBI Taxonomy" id="5062"/>
    <lineage>
        <taxon>Eukaryota</taxon>
        <taxon>Fungi</taxon>
        <taxon>Dikarya</taxon>
        <taxon>Ascomycota</taxon>
        <taxon>Pezizomycotina</taxon>
        <taxon>Eurotiomycetes</taxon>
        <taxon>Eurotiomycetidae</taxon>
        <taxon>Eurotiales</taxon>
        <taxon>Aspergillaceae</taxon>
        <taxon>Aspergillus</taxon>
        <taxon>Aspergillus subgen. Circumdati</taxon>
    </lineage>
</organism>
<sequence>MIEASPESCHCCQSPWELVCLDGPKWAGADRAETVLVARSGFLAMNPHDLGQRDEHGWYSHDGGGSCDPLPIDPNKLPSIISVSPRATIEVSLSIVSWLVTSIDWLYTSSSSHRDFRQGSQEVVFPFAASRVSGTVSASQRYEGG</sequence>
<protein>
    <submittedName>
        <fullName evidence="1">Unnamed protein product</fullName>
    </submittedName>
</protein>
<accession>A0AAN4YF15</accession>
<dbReference type="EMBL" id="BSYA01000022">
    <property type="protein sequence ID" value="GMG25937.1"/>
    <property type="molecule type" value="Genomic_DNA"/>
</dbReference>
<evidence type="ECO:0000313" key="2">
    <source>
        <dbReference type="Proteomes" id="UP001165205"/>
    </source>
</evidence>
<proteinExistence type="predicted"/>
<gene>
    <name evidence="1" type="ORF">Aory04_000286200</name>
</gene>
<comment type="caution">
    <text evidence="1">The sequence shown here is derived from an EMBL/GenBank/DDBJ whole genome shotgun (WGS) entry which is preliminary data.</text>
</comment>
<evidence type="ECO:0000313" key="1">
    <source>
        <dbReference type="EMBL" id="GMG25937.1"/>
    </source>
</evidence>
<reference evidence="1" key="1">
    <citation type="submission" date="2023-04" db="EMBL/GenBank/DDBJ databases">
        <title>Aspergillus oryzae NBRC 4228.</title>
        <authorList>
            <person name="Ichikawa N."/>
            <person name="Sato H."/>
            <person name="Tonouchi N."/>
        </authorList>
    </citation>
    <scope>NUCLEOTIDE SEQUENCE</scope>
    <source>
        <strain evidence="1">NBRC 4228</strain>
    </source>
</reference>